<keyword evidence="15" id="KW-1185">Reference proteome</keyword>
<evidence type="ECO:0000256" key="7">
    <source>
        <dbReference type="ARBA" id="ARBA00022816"/>
    </source>
</evidence>
<comment type="similarity">
    <text evidence="3">Belongs to the nucleoporin GLFG family.</text>
</comment>
<organism evidence="14 15">
    <name type="scientific">Mya arenaria</name>
    <name type="common">Soft-shell clam</name>
    <dbReference type="NCBI Taxonomy" id="6604"/>
    <lineage>
        <taxon>Eukaryota</taxon>
        <taxon>Metazoa</taxon>
        <taxon>Spiralia</taxon>
        <taxon>Lophotrochozoa</taxon>
        <taxon>Mollusca</taxon>
        <taxon>Bivalvia</taxon>
        <taxon>Autobranchia</taxon>
        <taxon>Heteroconchia</taxon>
        <taxon>Euheterodonta</taxon>
        <taxon>Imparidentia</taxon>
        <taxon>Neoheterodontei</taxon>
        <taxon>Myida</taxon>
        <taxon>Myoidea</taxon>
        <taxon>Myidae</taxon>
        <taxon>Mya</taxon>
    </lineage>
</organism>
<keyword evidence="9" id="KW-0811">Translocation</keyword>
<evidence type="ECO:0000256" key="1">
    <source>
        <dbReference type="ARBA" id="ARBA00004567"/>
    </source>
</evidence>
<comment type="subcellular location">
    <subcellularLocation>
        <location evidence="2">Nucleus membrane</location>
        <topology evidence="2">Peripheral membrane protein</topology>
        <orientation evidence="2">Nucleoplasmic side</orientation>
    </subcellularLocation>
    <subcellularLocation>
        <location evidence="1">Nucleus</location>
        <location evidence="1">Nuclear pore complex</location>
    </subcellularLocation>
</comment>
<protein>
    <recommendedName>
        <fullName evidence="4">Nuclear pore complex protein Nup98-Nup96</fullName>
    </recommendedName>
</protein>
<evidence type="ECO:0000313" key="14">
    <source>
        <dbReference type="EMBL" id="WAQ99160.1"/>
    </source>
</evidence>
<feature type="compositionally biased region" description="Polar residues" evidence="12">
    <location>
        <begin position="411"/>
        <end position="424"/>
    </location>
</feature>
<keyword evidence="7" id="KW-0509">mRNA transport</keyword>
<dbReference type="InterPro" id="IPR036903">
    <property type="entry name" value="Nup98_auto-Pept-S59_dom_sf"/>
</dbReference>
<feature type="region of interest" description="Disordered" evidence="12">
    <location>
        <begin position="401"/>
        <end position="438"/>
    </location>
</feature>
<dbReference type="PROSITE" id="PS51434">
    <property type="entry name" value="NUP_C"/>
    <property type="match status" value="1"/>
</dbReference>
<keyword evidence="10" id="KW-0906">Nuclear pore complex</keyword>
<evidence type="ECO:0000256" key="4">
    <source>
        <dbReference type="ARBA" id="ARBA00013472"/>
    </source>
</evidence>
<dbReference type="Pfam" id="PF12110">
    <property type="entry name" value="Nup96"/>
    <property type="match status" value="1"/>
</dbReference>
<proteinExistence type="inferred from homology"/>
<evidence type="ECO:0000256" key="9">
    <source>
        <dbReference type="ARBA" id="ARBA00023010"/>
    </source>
</evidence>
<evidence type="ECO:0000256" key="11">
    <source>
        <dbReference type="ARBA" id="ARBA00023242"/>
    </source>
</evidence>
<evidence type="ECO:0000256" key="5">
    <source>
        <dbReference type="ARBA" id="ARBA00022448"/>
    </source>
</evidence>
<evidence type="ECO:0000256" key="10">
    <source>
        <dbReference type="ARBA" id="ARBA00023132"/>
    </source>
</evidence>
<dbReference type="PANTHER" id="PTHR23198:SF6">
    <property type="entry name" value="NUCLEAR PORE COMPLEX PROTEIN NUP98-NUP96"/>
    <property type="match status" value="1"/>
</dbReference>
<evidence type="ECO:0000256" key="2">
    <source>
        <dbReference type="ARBA" id="ARBA00004620"/>
    </source>
</evidence>
<dbReference type="Pfam" id="PF04096">
    <property type="entry name" value="Nucleoporin2"/>
    <property type="match status" value="1"/>
</dbReference>
<gene>
    <name evidence="14" type="ORF">MAR_023533</name>
</gene>
<dbReference type="Pfam" id="PF21240">
    <property type="entry name" value="Nup98_GLEBS"/>
    <property type="match status" value="1"/>
</dbReference>
<evidence type="ECO:0000256" key="3">
    <source>
        <dbReference type="ARBA" id="ARBA00008926"/>
    </source>
</evidence>
<dbReference type="Gene3D" id="3.30.1610.10">
    <property type="entry name" value="Peptidase S59, nucleoporin"/>
    <property type="match status" value="1"/>
</dbReference>
<dbReference type="SUPFAM" id="SSF82215">
    <property type="entry name" value="C-terminal autoproteolytic domain of nucleoporin nup98"/>
    <property type="match status" value="1"/>
</dbReference>
<dbReference type="PANTHER" id="PTHR23198">
    <property type="entry name" value="NUCLEOPORIN"/>
    <property type="match status" value="1"/>
</dbReference>
<keyword evidence="8" id="KW-0653">Protein transport</keyword>
<dbReference type="InterPro" id="IPR007230">
    <property type="entry name" value="Nup98_auto-Pept-S59_dom"/>
</dbReference>
<keyword evidence="11" id="KW-0539">Nucleus</keyword>
<dbReference type="EMBL" id="CP111014">
    <property type="protein sequence ID" value="WAQ99160.1"/>
    <property type="molecule type" value="Genomic_DNA"/>
</dbReference>
<evidence type="ECO:0000313" key="15">
    <source>
        <dbReference type="Proteomes" id="UP001164746"/>
    </source>
</evidence>
<dbReference type="Gene3D" id="1.10.10.2360">
    <property type="match status" value="1"/>
</dbReference>
<dbReference type="InterPro" id="IPR037665">
    <property type="entry name" value="Nucleoporin_S59-like"/>
</dbReference>
<dbReference type="InterPro" id="IPR021967">
    <property type="entry name" value="Nup98_C"/>
</dbReference>
<evidence type="ECO:0000259" key="13">
    <source>
        <dbReference type="PROSITE" id="PS51434"/>
    </source>
</evidence>
<sequence>MFNKPTGFASPFAAGGSTASAPAGGLFAQKPAATASLFGTPTPAANTSSTFGFGSSGGFGTTTSTANTAGLFGAAANTSGGLFGASAGGFGQQQQQQNGTSIKFNPLTGQDTMVKNGQTQTINTKHQCITAMKEYETKSLEVAGFGTSTAGSTGGLFGQTATQPSTGGLFGQSKPGGLFGTPTAATTTQPSGFGFGTNTSTGTGGLFGNTQQNKGGLFGGNKPAFGTAATTVSSGFGFGGSNTGANLFAKPFSAQSAGFGFNTAPTQASAFGARFAGFGATTGLGQQQTLGGQASQAAVNPSIQIQQTLMALANSPYGDSKLFSNMPETSIKREDILKPTNPAAQKAILANRHKVTPRPMAKIKPKALSGNMNSSKSHIFEGLDEDDFSFGNDTFQPRKSVKKLTLKKGGQDSTTPSRASSSPIAYQEERPDSRNMGALPETENIIRSKGISDQLPDTPNRSDMDDTIALLNARNKSGPTIEPPVIQQQSPNESVNISIISRDESNNEDDIVNERPMTPPPHHPAGIVLMRPGYYTIPSFEALAELVDEDGNCYVEDLTIGREGYGSIFFPGITNITDMNFDEIEGEGLNKKAEITLDCVWPRDKSLGTPIKSPEKLQAMKWQDKIEANSLKVGARFKDYRPETGSWVFEVKHFSKYGLVDDSDDEGEISEQEKKRLRTAQSQQVNVQKQKLRLEQQTAQAGAGLKPPVVGIKSRADGSLARFTIGTDDEESEGSGAGGRVEVPMGDDEQIVDLAAQRRAPAAGIEGEDEMEMIDEQPSSHRLATSMGVDARSMQVMKASFFMDEDAPAPAFGELGHCLGSPLLRGREGSGPSLFSSTLKAKYMTPVKLGNLPKETVPEAGGWCDKSFINEIEPLQPPVKEYMLLESGMSQHDYQKRALGSRVTKVIPTVTESVMYNKQALLVDAGLFMGRSFRVGWGPGWTLAHCGDPVQPREEEEERPAGTFNLFTGGQRRPASKANKAWTVHLQKVNVADHINPRDKTVIQNHCEMLEIQLVHSRSSLEGECPVFAPTPGVEALHQYAERNQEELKNLKVGKDSYLYHNARREAFSQWLADVSAGSISTEVQQNKYKANNFINETLLKVYSLLAGQLVLTCSGMTVNTCEGLDWKRALALHLWYVGQNESLIFVIFLKTTKSYCCQADAPIQEAVEIYDRSFTGTGDYSSYCCAPLPPYLEQEGLELDREGPIWDTCYHLLSLYCRRSHPLENLLNPVTSTPSQLDYRLSRENVVHGLLCRHVQLEGGESYMEREELLRGKLHNHDSLRESLVELSAPARCASILDWHTGGKVLLDYINICDGIKLLSQPSDLVIARSMAPYISNLPMPEDYVLHELHSLTRAYMMEQADR</sequence>
<accession>A0ABY7DS36</accession>
<dbReference type="Proteomes" id="UP001164746">
    <property type="component" value="Chromosome 3"/>
</dbReference>
<keyword evidence="6" id="KW-0068">Autocatalytic cleavage</keyword>
<reference evidence="14" key="1">
    <citation type="submission" date="2022-11" db="EMBL/GenBank/DDBJ databases">
        <title>Centuries of genome instability and evolution in soft-shell clam transmissible cancer (bioRxiv).</title>
        <authorList>
            <person name="Hart S.F.M."/>
            <person name="Yonemitsu M.A."/>
            <person name="Giersch R.M."/>
            <person name="Beal B.F."/>
            <person name="Arriagada G."/>
            <person name="Davis B.W."/>
            <person name="Ostrander E.A."/>
            <person name="Goff S.P."/>
            <person name="Metzger M.J."/>
        </authorList>
    </citation>
    <scope>NUCLEOTIDE SEQUENCE</scope>
    <source>
        <strain evidence="14">MELC-2E11</strain>
        <tissue evidence="14">Siphon/mantle</tissue>
    </source>
</reference>
<evidence type="ECO:0000256" key="6">
    <source>
        <dbReference type="ARBA" id="ARBA00022813"/>
    </source>
</evidence>
<evidence type="ECO:0000256" key="8">
    <source>
        <dbReference type="ARBA" id="ARBA00022927"/>
    </source>
</evidence>
<feature type="domain" description="Peptidase S59" evidence="13">
    <location>
        <begin position="531"/>
        <end position="654"/>
    </location>
</feature>
<keyword evidence="5" id="KW-0813">Transport</keyword>
<name>A0ABY7DS36_MYAAR</name>
<evidence type="ECO:0000256" key="12">
    <source>
        <dbReference type="SAM" id="MobiDB-lite"/>
    </source>
</evidence>